<name>A0A426X6N5_ENSVE</name>
<evidence type="ECO:0000313" key="1">
    <source>
        <dbReference type="EMBL" id="RRT35146.1"/>
    </source>
</evidence>
<reference evidence="1 2" key="1">
    <citation type="journal article" date="2014" name="Agronomy (Basel)">
        <title>A Draft Genome Sequence for Ensete ventricosum, the Drought-Tolerant Tree Against Hunger.</title>
        <authorList>
            <person name="Harrison J."/>
            <person name="Moore K.A."/>
            <person name="Paszkiewicz K."/>
            <person name="Jones T."/>
            <person name="Grant M."/>
            <person name="Ambacheew D."/>
            <person name="Muzemil S."/>
            <person name="Studholme D.J."/>
        </authorList>
    </citation>
    <scope>NUCLEOTIDE SEQUENCE [LARGE SCALE GENOMIC DNA]</scope>
</reference>
<gene>
    <name evidence="1" type="ORF">B296_00044286</name>
</gene>
<accession>A0A426X6N5</accession>
<protein>
    <submittedName>
        <fullName evidence="1">Uncharacterized protein</fullName>
    </submittedName>
</protein>
<evidence type="ECO:0000313" key="2">
    <source>
        <dbReference type="Proteomes" id="UP000287651"/>
    </source>
</evidence>
<dbReference type="PANTHER" id="PTHR35833:SF1">
    <property type="entry name" value="GALACTOSE-BINDING DOMAIN-CONTAINING PROTEIN"/>
    <property type="match status" value="1"/>
</dbReference>
<proteinExistence type="predicted"/>
<dbReference type="Proteomes" id="UP000287651">
    <property type="component" value="Unassembled WGS sequence"/>
</dbReference>
<sequence length="62" mass="7276">MDDVLSKYKEFKHRLLFLLEMLERFLDLVIPGTRNTTFEDASDIHLEKQDCSIAFNVICTVL</sequence>
<dbReference type="EMBL" id="AMZH03025491">
    <property type="protein sequence ID" value="RRT35146.1"/>
    <property type="molecule type" value="Genomic_DNA"/>
</dbReference>
<comment type="caution">
    <text evidence="1">The sequence shown here is derived from an EMBL/GenBank/DDBJ whole genome shotgun (WGS) entry which is preliminary data.</text>
</comment>
<dbReference type="AlphaFoldDB" id="A0A426X6N5"/>
<dbReference type="PANTHER" id="PTHR35833">
    <property type="entry name" value="GALACTOSE-BINDING DOMAIN-LIKE, ARMADILLO-TYPE FOLD PROTEIN-RELATED"/>
    <property type="match status" value="1"/>
</dbReference>
<organism evidence="1 2">
    <name type="scientific">Ensete ventricosum</name>
    <name type="common">Abyssinian banana</name>
    <name type="synonym">Musa ensete</name>
    <dbReference type="NCBI Taxonomy" id="4639"/>
    <lineage>
        <taxon>Eukaryota</taxon>
        <taxon>Viridiplantae</taxon>
        <taxon>Streptophyta</taxon>
        <taxon>Embryophyta</taxon>
        <taxon>Tracheophyta</taxon>
        <taxon>Spermatophyta</taxon>
        <taxon>Magnoliopsida</taxon>
        <taxon>Liliopsida</taxon>
        <taxon>Zingiberales</taxon>
        <taxon>Musaceae</taxon>
        <taxon>Ensete</taxon>
    </lineage>
</organism>